<proteinExistence type="predicted"/>
<dbReference type="AlphaFoldDB" id="D7KU29"/>
<feature type="compositionally biased region" description="Low complexity" evidence="1">
    <location>
        <begin position="22"/>
        <end position="42"/>
    </location>
</feature>
<dbReference type="Proteomes" id="UP000008694">
    <property type="component" value="Unassembled WGS sequence"/>
</dbReference>
<name>D7KU29_ARALL</name>
<dbReference type="EMBL" id="GL348714">
    <property type="protein sequence ID" value="EFH62696.1"/>
    <property type="molecule type" value="Genomic_DNA"/>
</dbReference>
<organism evidence="3">
    <name type="scientific">Arabidopsis lyrata subsp. lyrata</name>
    <name type="common">Lyre-leaved rock-cress</name>
    <dbReference type="NCBI Taxonomy" id="81972"/>
    <lineage>
        <taxon>Eukaryota</taxon>
        <taxon>Viridiplantae</taxon>
        <taxon>Streptophyta</taxon>
        <taxon>Embryophyta</taxon>
        <taxon>Tracheophyta</taxon>
        <taxon>Spermatophyta</taxon>
        <taxon>Magnoliopsida</taxon>
        <taxon>eudicotyledons</taxon>
        <taxon>Gunneridae</taxon>
        <taxon>Pentapetalae</taxon>
        <taxon>rosids</taxon>
        <taxon>malvids</taxon>
        <taxon>Brassicales</taxon>
        <taxon>Brassicaceae</taxon>
        <taxon>Camelineae</taxon>
        <taxon>Arabidopsis</taxon>
    </lineage>
</organism>
<dbReference type="STRING" id="81972.D7KU29"/>
<sequence>MVDSEDELVVPVWDERSGSNTPPHHVSNSSSDSSAISSSSLISPPPQPVSPHFRGSSSVHRAKGKARYEICECSTRKKGKRIDLNSERNIRQCCKDKGVPFYPVDGQLP</sequence>
<accession>D7KU29</accession>
<keyword evidence="3" id="KW-1185">Reference proteome</keyword>
<reference evidence="3" key="1">
    <citation type="journal article" date="2011" name="Nat. Genet.">
        <title>The Arabidopsis lyrata genome sequence and the basis of rapid genome size change.</title>
        <authorList>
            <person name="Hu T.T."/>
            <person name="Pattyn P."/>
            <person name="Bakker E.G."/>
            <person name="Cao J."/>
            <person name="Cheng J.-F."/>
            <person name="Clark R.M."/>
            <person name="Fahlgren N."/>
            <person name="Fawcett J.A."/>
            <person name="Grimwood J."/>
            <person name="Gundlach H."/>
            <person name="Haberer G."/>
            <person name="Hollister J.D."/>
            <person name="Ossowski S."/>
            <person name="Ottilar R.P."/>
            <person name="Salamov A.A."/>
            <person name="Schneeberger K."/>
            <person name="Spannagl M."/>
            <person name="Wang X."/>
            <person name="Yang L."/>
            <person name="Nasrallah M.E."/>
            <person name="Bergelson J."/>
            <person name="Carrington J.C."/>
            <person name="Gaut B.S."/>
            <person name="Schmutz J."/>
            <person name="Mayer K.F.X."/>
            <person name="Van de Peer Y."/>
            <person name="Grigoriev I.V."/>
            <person name="Nordborg M."/>
            <person name="Weigel D."/>
            <person name="Guo Y.-L."/>
        </authorList>
    </citation>
    <scope>NUCLEOTIDE SEQUENCE [LARGE SCALE GENOMIC DNA]</scope>
    <source>
        <strain evidence="3">cv. MN47</strain>
    </source>
</reference>
<gene>
    <name evidence="2" type="ORF">ARALYDRAFT_675056</name>
</gene>
<dbReference type="Gramene" id="Al_scaffold_0002_206">
    <property type="protein sequence ID" value="Al_scaffold_0002_206"/>
    <property type="gene ID" value="Al_scaffold_0002_206"/>
</dbReference>
<evidence type="ECO:0000313" key="2">
    <source>
        <dbReference type="EMBL" id="EFH62696.1"/>
    </source>
</evidence>
<feature type="region of interest" description="Disordered" evidence="1">
    <location>
        <begin position="1"/>
        <end position="66"/>
    </location>
</feature>
<evidence type="ECO:0000256" key="1">
    <source>
        <dbReference type="SAM" id="MobiDB-lite"/>
    </source>
</evidence>
<evidence type="ECO:0000313" key="3">
    <source>
        <dbReference type="Proteomes" id="UP000008694"/>
    </source>
</evidence>
<dbReference type="HOGENOM" id="CLU_2187521_0_0_1"/>
<protein>
    <submittedName>
        <fullName evidence="2">Predicted protein</fullName>
    </submittedName>
</protein>